<keyword evidence="3" id="KW-1185">Reference proteome</keyword>
<feature type="compositionally biased region" description="Basic and acidic residues" evidence="1">
    <location>
        <begin position="31"/>
        <end position="49"/>
    </location>
</feature>
<proteinExistence type="predicted"/>
<dbReference type="OrthoDB" id="5572844at2759"/>
<reference evidence="2" key="2">
    <citation type="submission" date="2021-10" db="EMBL/GenBank/DDBJ databases">
        <title>Phylogenomics reveals ancestral predisposition of the termite-cultivated fungus Termitomyces towards a domesticated lifestyle.</title>
        <authorList>
            <person name="Auxier B."/>
            <person name="Grum-Grzhimaylo A."/>
            <person name="Cardenas M.E."/>
            <person name="Lodge J.D."/>
            <person name="Laessoe T."/>
            <person name="Pedersen O."/>
            <person name="Smith M.E."/>
            <person name="Kuyper T.W."/>
            <person name="Franco-Molano E.A."/>
            <person name="Baroni T.J."/>
            <person name="Aanen D.K."/>
        </authorList>
    </citation>
    <scope>NUCLEOTIDE SEQUENCE</scope>
    <source>
        <strain evidence="2">AP01</strain>
        <tissue evidence="2">Mycelium</tissue>
    </source>
</reference>
<comment type="caution">
    <text evidence="2">The sequence shown here is derived from an EMBL/GenBank/DDBJ whole genome shotgun (WGS) entry which is preliminary data.</text>
</comment>
<evidence type="ECO:0000256" key="1">
    <source>
        <dbReference type="SAM" id="MobiDB-lite"/>
    </source>
</evidence>
<dbReference type="Proteomes" id="UP000775547">
    <property type="component" value="Unassembled WGS sequence"/>
</dbReference>
<feature type="compositionally biased region" description="Polar residues" evidence="1">
    <location>
        <begin position="50"/>
        <end position="94"/>
    </location>
</feature>
<name>A0A9P7K725_9AGAR</name>
<protein>
    <submittedName>
        <fullName evidence="2">Uncharacterized protein</fullName>
    </submittedName>
</protein>
<sequence>MRGDYLFYEEKVETTQEERDAKAARSKIHSSRLDRFSHFSDESDNHEDQNQPSKMPTYDYSANSGSPTASPTSSYMLASPPTLQHHSLPTSLPSATRRGDPPVLLPPITTLGSGHRPSLPHPYVDKGRAAGYTPLSSEDRKVLDSFRVVL</sequence>
<reference evidence="2" key="1">
    <citation type="submission" date="2020-07" db="EMBL/GenBank/DDBJ databases">
        <authorList>
            <person name="Nieuwenhuis M."/>
            <person name="Van De Peppel L.J.J."/>
        </authorList>
    </citation>
    <scope>NUCLEOTIDE SEQUENCE</scope>
    <source>
        <strain evidence="2">AP01</strain>
        <tissue evidence="2">Mycelium</tissue>
    </source>
</reference>
<evidence type="ECO:0000313" key="3">
    <source>
        <dbReference type="Proteomes" id="UP000775547"/>
    </source>
</evidence>
<feature type="compositionally biased region" description="Basic and acidic residues" evidence="1">
    <location>
        <begin position="1"/>
        <end position="23"/>
    </location>
</feature>
<gene>
    <name evidence="2" type="ORF">DXG03_004457</name>
</gene>
<feature type="region of interest" description="Disordered" evidence="1">
    <location>
        <begin position="1"/>
        <end position="125"/>
    </location>
</feature>
<dbReference type="EMBL" id="JABCKV010002693">
    <property type="protein sequence ID" value="KAG5637336.1"/>
    <property type="molecule type" value="Genomic_DNA"/>
</dbReference>
<evidence type="ECO:0000313" key="2">
    <source>
        <dbReference type="EMBL" id="KAG5637336.1"/>
    </source>
</evidence>
<dbReference type="AlphaFoldDB" id="A0A9P7K725"/>
<accession>A0A9P7K725</accession>
<organism evidence="2 3">
    <name type="scientific">Asterophora parasitica</name>
    <dbReference type="NCBI Taxonomy" id="117018"/>
    <lineage>
        <taxon>Eukaryota</taxon>
        <taxon>Fungi</taxon>
        <taxon>Dikarya</taxon>
        <taxon>Basidiomycota</taxon>
        <taxon>Agaricomycotina</taxon>
        <taxon>Agaricomycetes</taxon>
        <taxon>Agaricomycetidae</taxon>
        <taxon>Agaricales</taxon>
        <taxon>Tricholomatineae</taxon>
        <taxon>Lyophyllaceae</taxon>
        <taxon>Asterophora</taxon>
    </lineage>
</organism>